<dbReference type="InterPro" id="IPR010646">
    <property type="entry name" value="UPF0257"/>
</dbReference>
<evidence type="ECO:0000256" key="5">
    <source>
        <dbReference type="ARBA" id="ARBA00023288"/>
    </source>
</evidence>
<evidence type="ECO:0000256" key="6">
    <source>
        <dbReference type="HAMAP-Rule" id="MF_01065"/>
    </source>
</evidence>
<dbReference type="RefSeq" id="WP_083967852.1">
    <property type="nucleotide sequence ID" value="NZ_LXER01000011.1"/>
</dbReference>
<keyword evidence="5 6" id="KW-0449">Lipoprotein</keyword>
<dbReference type="NCBIfam" id="NF002798">
    <property type="entry name" value="PRK02939.1"/>
    <property type="match status" value="1"/>
</dbReference>
<organism evidence="7 8">
    <name type="scientific">Buttiauxella brennerae ATCC 51605</name>
    <dbReference type="NCBI Taxonomy" id="1354251"/>
    <lineage>
        <taxon>Bacteria</taxon>
        <taxon>Pseudomonadati</taxon>
        <taxon>Pseudomonadota</taxon>
        <taxon>Gammaproteobacteria</taxon>
        <taxon>Enterobacterales</taxon>
        <taxon>Enterobacteriaceae</taxon>
        <taxon>Buttiauxella</taxon>
    </lineage>
</organism>
<keyword evidence="4" id="KW-0564">Palmitate</keyword>
<dbReference type="Pfam" id="PF06788">
    <property type="entry name" value="UPF0257"/>
    <property type="match status" value="1"/>
</dbReference>
<evidence type="ECO:0000256" key="2">
    <source>
        <dbReference type="ARBA" id="ARBA00022729"/>
    </source>
</evidence>
<proteinExistence type="inferred from homology"/>
<keyword evidence="8" id="KW-1185">Reference proteome</keyword>
<keyword evidence="3 6" id="KW-0472">Membrane</keyword>
<dbReference type="PATRIC" id="fig|1354251.4.peg.1354"/>
<evidence type="ECO:0000256" key="1">
    <source>
        <dbReference type="ARBA" id="ARBA00022475"/>
    </source>
</evidence>
<dbReference type="AlphaFoldDB" id="A0A1B7ISR3"/>
<keyword evidence="1 6" id="KW-1003">Cell membrane</keyword>
<dbReference type="Proteomes" id="UP000078410">
    <property type="component" value="Unassembled WGS sequence"/>
</dbReference>
<comment type="subcellular location">
    <subcellularLocation>
        <location evidence="6">Cell membrane</location>
        <topology evidence="6">Lipid-anchor</topology>
    </subcellularLocation>
</comment>
<gene>
    <name evidence="7" type="ORF">M975_1317</name>
</gene>
<sequence>MKKIIILCALAASIAGCDNQTITLSYTPEMASFSNEFDFDPLRGPVKDFSQTLINEKGEAVKRVVGFISKEGCFNELEFHDLESNSGATLVLDANYYLDSQSREKKVRLQGKCQLAELPQAAVTYETDDHGFVVSAHTKETAIVYHYDADGYPLGKTTTADKETLAITAKTGSDKKKKLDYTSESTLNGKPVGTTKQSCDYDGHFNPLECVLSITDESVKPPKIQSYTIKNSINYY</sequence>
<name>A0A1B7ISR3_9ENTR</name>
<keyword evidence="2 6" id="KW-0732">Signal</keyword>
<dbReference type="PROSITE" id="PS51257">
    <property type="entry name" value="PROKAR_LIPOPROTEIN"/>
    <property type="match status" value="1"/>
</dbReference>
<evidence type="ECO:0000313" key="8">
    <source>
        <dbReference type="Proteomes" id="UP000078410"/>
    </source>
</evidence>
<evidence type="ECO:0000256" key="4">
    <source>
        <dbReference type="ARBA" id="ARBA00023139"/>
    </source>
</evidence>
<reference evidence="7 8" key="1">
    <citation type="submission" date="2016-04" db="EMBL/GenBank/DDBJ databases">
        <title>ATOL: Assembling a taxonomically balanced genome-scale reconstruction of the evolutionary history of the Enterobacteriaceae.</title>
        <authorList>
            <person name="Plunkett G.III."/>
            <person name="Neeno-Eckwall E.C."/>
            <person name="Glasner J.D."/>
            <person name="Perna N.T."/>
        </authorList>
    </citation>
    <scope>NUCLEOTIDE SEQUENCE [LARGE SCALE GENOMIC DNA]</scope>
    <source>
        <strain evidence="7 8">ATCC 51605</strain>
    </source>
</reference>
<accession>A0A1B7ISR3</accession>
<dbReference type="EMBL" id="LXER01000011">
    <property type="protein sequence ID" value="OAT32878.1"/>
    <property type="molecule type" value="Genomic_DNA"/>
</dbReference>
<dbReference type="GO" id="GO:0005886">
    <property type="term" value="C:plasma membrane"/>
    <property type="evidence" value="ECO:0007669"/>
    <property type="project" value="UniProtKB-SubCell"/>
</dbReference>
<evidence type="ECO:0000256" key="3">
    <source>
        <dbReference type="ARBA" id="ARBA00023136"/>
    </source>
</evidence>
<protein>
    <recommendedName>
        <fullName evidence="6">UPF0257 lipoprotein M975_1317</fullName>
    </recommendedName>
</protein>
<dbReference type="HAMAP" id="MF_01065">
    <property type="entry name" value="UPF0257"/>
    <property type="match status" value="1"/>
</dbReference>
<comment type="similarity">
    <text evidence="6">Belongs to the UPF0257 family.</text>
</comment>
<comment type="caution">
    <text evidence="7">The sequence shown here is derived from an EMBL/GenBank/DDBJ whole genome shotgun (WGS) entry which is preliminary data.</text>
</comment>
<evidence type="ECO:0000313" key="7">
    <source>
        <dbReference type="EMBL" id="OAT32878.1"/>
    </source>
</evidence>
<dbReference type="OrthoDB" id="6622075at2"/>